<evidence type="ECO:0000313" key="1">
    <source>
        <dbReference type="EMBL" id="GAH90680.1"/>
    </source>
</evidence>
<gene>
    <name evidence="1" type="ORF">S06H3_05986</name>
</gene>
<sequence>MLALSIERFTPAILLTILDVPSLRGLDSMVDSRTFVGGEKRDRDFLFLWLDVSSGERILS</sequence>
<name>X1KAM1_9ZZZZ</name>
<comment type="caution">
    <text evidence="1">The sequence shown here is derived from an EMBL/GenBank/DDBJ whole genome shotgun (WGS) entry which is preliminary data.</text>
</comment>
<dbReference type="AlphaFoldDB" id="X1KAM1"/>
<accession>X1KAM1</accession>
<organism evidence="1">
    <name type="scientific">marine sediment metagenome</name>
    <dbReference type="NCBI Taxonomy" id="412755"/>
    <lineage>
        <taxon>unclassified sequences</taxon>
        <taxon>metagenomes</taxon>
        <taxon>ecological metagenomes</taxon>
    </lineage>
</organism>
<dbReference type="EMBL" id="BARV01002274">
    <property type="protein sequence ID" value="GAH90680.1"/>
    <property type="molecule type" value="Genomic_DNA"/>
</dbReference>
<protein>
    <submittedName>
        <fullName evidence="1">Uncharacterized protein</fullName>
    </submittedName>
</protein>
<reference evidence="1" key="1">
    <citation type="journal article" date="2014" name="Front. Microbiol.">
        <title>High frequency of phylogenetically diverse reductive dehalogenase-homologous genes in deep subseafloor sedimentary metagenomes.</title>
        <authorList>
            <person name="Kawai M."/>
            <person name="Futagami T."/>
            <person name="Toyoda A."/>
            <person name="Takaki Y."/>
            <person name="Nishi S."/>
            <person name="Hori S."/>
            <person name="Arai W."/>
            <person name="Tsubouchi T."/>
            <person name="Morono Y."/>
            <person name="Uchiyama I."/>
            <person name="Ito T."/>
            <person name="Fujiyama A."/>
            <person name="Inagaki F."/>
            <person name="Takami H."/>
        </authorList>
    </citation>
    <scope>NUCLEOTIDE SEQUENCE</scope>
    <source>
        <strain evidence="1">Expedition CK06-06</strain>
    </source>
</reference>
<proteinExistence type="predicted"/>